<accession>A0A9P8HWG3</accession>
<reference evidence="3" key="1">
    <citation type="submission" date="2021-03" db="EMBL/GenBank/DDBJ databases">
        <title>Comparative genomics and phylogenomic investigation of the class Geoglossomycetes provide insights into ecological specialization and systematics.</title>
        <authorList>
            <person name="Melie T."/>
            <person name="Pirro S."/>
            <person name="Miller A.N."/>
            <person name="Quandt A."/>
        </authorList>
    </citation>
    <scope>NUCLEOTIDE SEQUENCE</scope>
    <source>
        <strain evidence="3">GBOQ0MN5Z8</strain>
    </source>
</reference>
<feature type="transmembrane region" description="Helical" evidence="2">
    <location>
        <begin position="78"/>
        <end position="103"/>
    </location>
</feature>
<name>A0A9P8HWG3_9PEZI</name>
<dbReference type="Proteomes" id="UP000698800">
    <property type="component" value="Unassembled WGS sequence"/>
</dbReference>
<organism evidence="3 4">
    <name type="scientific">Glutinoglossum americanum</name>
    <dbReference type="NCBI Taxonomy" id="1670608"/>
    <lineage>
        <taxon>Eukaryota</taxon>
        <taxon>Fungi</taxon>
        <taxon>Dikarya</taxon>
        <taxon>Ascomycota</taxon>
        <taxon>Pezizomycotina</taxon>
        <taxon>Geoglossomycetes</taxon>
        <taxon>Geoglossales</taxon>
        <taxon>Geoglossaceae</taxon>
        <taxon>Glutinoglossum</taxon>
    </lineage>
</organism>
<evidence type="ECO:0000256" key="1">
    <source>
        <dbReference type="SAM" id="MobiDB-lite"/>
    </source>
</evidence>
<proteinExistence type="predicted"/>
<keyword evidence="4" id="KW-1185">Reference proteome</keyword>
<feature type="compositionally biased region" description="Polar residues" evidence="1">
    <location>
        <begin position="43"/>
        <end position="52"/>
    </location>
</feature>
<protein>
    <submittedName>
        <fullName evidence="3">Uncharacterized protein</fullName>
    </submittedName>
</protein>
<comment type="caution">
    <text evidence="3">The sequence shown here is derived from an EMBL/GenBank/DDBJ whole genome shotgun (WGS) entry which is preliminary data.</text>
</comment>
<keyword evidence="2" id="KW-0812">Transmembrane</keyword>
<evidence type="ECO:0000313" key="3">
    <source>
        <dbReference type="EMBL" id="KAH0536788.1"/>
    </source>
</evidence>
<gene>
    <name evidence="3" type="ORF">FGG08_006356</name>
</gene>
<evidence type="ECO:0000313" key="4">
    <source>
        <dbReference type="Proteomes" id="UP000698800"/>
    </source>
</evidence>
<sequence length="189" mass="21100">MAEVLYDAVTTSRNGDSVQVKHATHPQDRGHQWLNTDMSMYPSSAQGENTAHPQDLGRQDSQETGDDKPTYKEDLYRYGWFQGLILLLVVLFIDLAIGLLILLSRYDVALDLNQVAGDLALWTFLVAPSSILLYTLLSISAHKYRTKVTRFLGTRSVFLTALRWLILAGLVASTTYLLFGTSSGLRFQG</sequence>
<feature type="transmembrane region" description="Helical" evidence="2">
    <location>
        <begin position="157"/>
        <end position="179"/>
    </location>
</feature>
<feature type="compositionally biased region" description="Basic and acidic residues" evidence="1">
    <location>
        <begin position="55"/>
        <end position="68"/>
    </location>
</feature>
<dbReference type="AlphaFoldDB" id="A0A9P8HWG3"/>
<feature type="region of interest" description="Disordered" evidence="1">
    <location>
        <begin position="43"/>
        <end position="68"/>
    </location>
</feature>
<dbReference type="EMBL" id="JAGHQL010000180">
    <property type="protein sequence ID" value="KAH0536788.1"/>
    <property type="molecule type" value="Genomic_DNA"/>
</dbReference>
<keyword evidence="2" id="KW-0472">Membrane</keyword>
<feature type="transmembrane region" description="Helical" evidence="2">
    <location>
        <begin position="119"/>
        <end position="137"/>
    </location>
</feature>
<evidence type="ECO:0000256" key="2">
    <source>
        <dbReference type="SAM" id="Phobius"/>
    </source>
</evidence>
<keyword evidence="2" id="KW-1133">Transmembrane helix</keyword>